<dbReference type="Gene3D" id="1.10.10.10">
    <property type="entry name" value="Winged helix-like DNA-binding domain superfamily/Winged helix DNA-binding domain"/>
    <property type="match status" value="1"/>
</dbReference>
<accession>A0ABT8RBL9</accession>
<evidence type="ECO:0000256" key="3">
    <source>
        <dbReference type="ARBA" id="ARBA00023082"/>
    </source>
</evidence>
<dbReference type="Gene3D" id="1.10.1740.10">
    <property type="match status" value="1"/>
</dbReference>
<dbReference type="Pfam" id="PF04542">
    <property type="entry name" value="Sigma70_r2"/>
    <property type="match status" value="1"/>
</dbReference>
<dbReference type="EMBL" id="JAUKPO010000019">
    <property type="protein sequence ID" value="MDO1449496.1"/>
    <property type="molecule type" value="Genomic_DNA"/>
</dbReference>
<evidence type="ECO:0000256" key="1">
    <source>
        <dbReference type="ARBA" id="ARBA00010641"/>
    </source>
</evidence>
<dbReference type="InterPro" id="IPR013324">
    <property type="entry name" value="RNA_pol_sigma_r3/r4-like"/>
</dbReference>
<evidence type="ECO:0000259" key="5">
    <source>
        <dbReference type="Pfam" id="PF04542"/>
    </source>
</evidence>
<dbReference type="NCBIfam" id="TIGR02937">
    <property type="entry name" value="sigma70-ECF"/>
    <property type="match status" value="1"/>
</dbReference>
<evidence type="ECO:0000256" key="4">
    <source>
        <dbReference type="ARBA" id="ARBA00023163"/>
    </source>
</evidence>
<proteinExistence type="inferred from homology"/>
<protein>
    <submittedName>
        <fullName evidence="7">RNA polymerase sigma factor</fullName>
    </submittedName>
</protein>
<organism evidence="7 8">
    <name type="scientific">Rhodocytophaga aerolata</name>
    <dbReference type="NCBI Taxonomy" id="455078"/>
    <lineage>
        <taxon>Bacteria</taxon>
        <taxon>Pseudomonadati</taxon>
        <taxon>Bacteroidota</taxon>
        <taxon>Cytophagia</taxon>
        <taxon>Cytophagales</taxon>
        <taxon>Rhodocytophagaceae</taxon>
        <taxon>Rhodocytophaga</taxon>
    </lineage>
</organism>
<dbReference type="SUPFAM" id="SSF88659">
    <property type="entry name" value="Sigma3 and sigma4 domains of RNA polymerase sigma factors"/>
    <property type="match status" value="1"/>
</dbReference>
<evidence type="ECO:0000259" key="6">
    <source>
        <dbReference type="Pfam" id="PF08281"/>
    </source>
</evidence>
<dbReference type="Pfam" id="PF08281">
    <property type="entry name" value="Sigma70_r4_2"/>
    <property type="match status" value="1"/>
</dbReference>
<dbReference type="PANTHER" id="PTHR43133:SF46">
    <property type="entry name" value="RNA POLYMERASE SIGMA-70 FACTOR ECF SUBFAMILY"/>
    <property type="match status" value="1"/>
</dbReference>
<dbReference type="InterPro" id="IPR014284">
    <property type="entry name" value="RNA_pol_sigma-70_dom"/>
</dbReference>
<dbReference type="CDD" id="cd06171">
    <property type="entry name" value="Sigma70_r4"/>
    <property type="match status" value="1"/>
</dbReference>
<evidence type="ECO:0000313" key="7">
    <source>
        <dbReference type="EMBL" id="MDO1449496.1"/>
    </source>
</evidence>
<comment type="caution">
    <text evidence="7">The sequence shown here is derived from an EMBL/GenBank/DDBJ whole genome shotgun (WGS) entry which is preliminary data.</text>
</comment>
<keyword evidence="2" id="KW-0805">Transcription regulation</keyword>
<feature type="domain" description="RNA polymerase sigma factor 70 region 4 type 2" evidence="6">
    <location>
        <begin position="101"/>
        <end position="153"/>
    </location>
</feature>
<name>A0ABT8RBL9_9BACT</name>
<reference evidence="7" key="1">
    <citation type="submission" date="2023-07" db="EMBL/GenBank/DDBJ databases">
        <title>The genome sequence of Rhodocytophaga aerolata KACC 12507.</title>
        <authorList>
            <person name="Zhang X."/>
        </authorList>
    </citation>
    <scope>NUCLEOTIDE SEQUENCE</scope>
    <source>
        <strain evidence="7">KACC 12507</strain>
    </source>
</reference>
<dbReference type="InterPro" id="IPR013325">
    <property type="entry name" value="RNA_pol_sigma_r2"/>
</dbReference>
<evidence type="ECO:0000256" key="2">
    <source>
        <dbReference type="ARBA" id="ARBA00023015"/>
    </source>
</evidence>
<dbReference type="PANTHER" id="PTHR43133">
    <property type="entry name" value="RNA POLYMERASE ECF-TYPE SIGMA FACTO"/>
    <property type="match status" value="1"/>
</dbReference>
<dbReference type="InterPro" id="IPR007627">
    <property type="entry name" value="RNA_pol_sigma70_r2"/>
</dbReference>
<sequence length="162" mass="18718">MQHDRNAQRALYYKYKDAMYTLLLRMLNDEEDAADALQEAFIEVFRSLKNYRGASSLGAWIKTIVIRSGLSKQKSLHAFEPISEFIQDNQPITWDENLTGEYLEKAIRKLPAGYRNVFLLVEVEGYTHREVGQIIGIAEGTAKSQLFQAKKMLQRLLKDLME</sequence>
<dbReference type="RefSeq" id="WP_302040299.1">
    <property type="nucleotide sequence ID" value="NZ_JAUKPO010000019.1"/>
</dbReference>
<keyword evidence="8" id="KW-1185">Reference proteome</keyword>
<dbReference type="SUPFAM" id="SSF88946">
    <property type="entry name" value="Sigma2 domain of RNA polymerase sigma factors"/>
    <property type="match status" value="1"/>
</dbReference>
<keyword evidence="3" id="KW-0731">Sigma factor</keyword>
<keyword evidence="4" id="KW-0804">Transcription</keyword>
<dbReference type="InterPro" id="IPR013249">
    <property type="entry name" value="RNA_pol_sigma70_r4_t2"/>
</dbReference>
<comment type="similarity">
    <text evidence="1">Belongs to the sigma-70 factor family. ECF subfamily.</text>
</comment>
<dbReference type="InterPro" id="IPR036388">
    <property type="entry name" value="WH-like_DNA-bd_sf"/>
</dbReference>
<dbReference type="InterPro" id="IPR039425">
    <property type="entry name" value="RNA_pol_sigma-70-like"/>
</dbReference>
<evidence type="ECO:0000313" key="8">
    <source>
        <dbReference type="Proteomes" id="UP001168528"/>
    </source>
</evidence>
<gene>
    <name evidence="7" type="ORF">Q0590_24685</name>
</gene>
<feature type="domain" description="RNA polymerase sigma-70 region 2" evidence="5">
    <location>
        <begin position="11"/>
        <end position="68"/>
    </location>
</feature>
<dbReference type="Proteomes" id="UP001168528">
    <property type="component" value="Unassembled WGS sequence"/>
</dbReference>